<protein>
    <submittedName>
        <fullName evidence="1">Uncharacterized protein</fullName>
    </submittedName>
</protein>
<dbReference type="GO" id="GO:0006310">
    <property type="term" value="P:DNA recombination"/>
    <property type="evidence" value="ECO:0007669"/>
    <property type="project" value="InterPro"/>
</dbReference>
<dbReference type="Pfam" id="PF05866">
    <property type="entry name" value="RusA"/>
    <property type="match status" value="1"/>
</dbReference>
<dbReference type="GO" id="GO:0000287">
    <property type="term" value="F:magnesium ion binding"/>
    <property type="evidence" value="ECO:0007669"/>
    <property type="project" value="InterPro"/>
</dbReference>
<dbReference type="InterPro" id="IPR008822">
    <property type="entry name" value="Endonuclease_RusA-like"/>
</dbReference>
<dbReference type="SUPFAM" id="SSF103084">
    <property type="entry name" value="Holliday junction resolvase RusA"/>
    <property type="match status" value="1"/>
</dbReference>
<dbReference type="Gene3D" id="3.30.1330.70">
    <property type="entry name" value="Holliday junction resolvase RusA"/>
    <property type="match status" value="1"/>
</dbReference>
<organism evidence="1 2">
    <name type="scientific">Weissella confusa</name>
    <name type="common">Lactobacillus confusus</name>
    <dbReference type="NCBI Taxonomy" id="1583"/>
    <lineage>
        <taxon>Bacteria</taxon>
        <taxon>Bacillati</taxon>
        <taxon>Bacillota</taxon>
        <taxon>Bacilli</taxon>
        <taxon>Lactobacillales</taxon>
        <taxon>Lactobacillaceae</taxon>
        <taxon>Weissella</taxon>
    </lineage>
</organism>
<name>A0A4Z0RYX1_WEICO</name>
<evidence type="ECO:0000313" key="2">
    <source>
        <dbReference type="Proteomes" id="UP000297646"/>
    </source>
</evidence>
<evidence type="ECO:0000313" key="1">
    <source>
        <dbReference type="EMBL" id="TGE74891.1"/>
    </source>
</evidence>
<dbReference type="GO" id="GO:0006281">
    <property type="term" value="P:DNA repair"/>
    <property type="evidence" value="ECO:0007669"/>
    <property type="project" value="InterPro"/>
</dbReference>
<dbReference type="OrthoDB" id="2145643at2"/>
<proteinExistence type="predicted"/>
<dbReference type="InterPro" id="IPR036614">
    <property type="entry name" value="RusA-like_sf"/>
</dbReference>
<reference evidence="1 2" key="1">
    <citation type="submission" date="2018-03" db="EMBL/GenBank/DDBJ databases">
        <title>Genome sequencing of Weissella confusa isolates.</title>
        <authorList>
            <person name="Kajala I."/>
            <person name="Baruah R."/>
            <person name="Bergsveinson J."/>
            <person name="Juvonen R."/>
            <person name="Ziola B."/>
        </authorList>
    </citation>
    <scope>NUCLEOTIDE SEQUENCE [LARGE SCALE GENOMIC DNA]</scope>
    <source>
        <strain evidence="1 2">VTT E-062653</strain>
    </source>
</reference>
<sequence>MTMNELFTSLANFLKREFGAINDKLDSLKGNSDQVGSVKIFDALIELDNEFASGNMMGQNGQRKFRPKGYHDYQDELVQALDELNDKTKLEINPDDALAVSLVFYQTRVKQTTRSTKDLDNMEKPTLDAMQEALGFDDAQIVDKRSRKMMHFTRALRIEIWRM</sequence>
<dbReference type="EMBL" id="PVSN01000017">
    <property type="protein sequence ID" value="TGE74891.1"/>
    <property type="molecule type" value="Genomic_DNA"/>
</dbReference>
<dbReference type="Proteomes" id="UP000297646">
    <property type="component" value="Unassembled WGS sequence"/>
</dbReference>
<comment type="caution">
    <text evidence="1">The sequence shown here is derived from an EMBL/GenBank/DDBJ whole genome shotgun (WGS) entry which is preliminary data.</text>
</comment>
<gene>
    <name evidence="1" type="ORF">C6P11_02575</name>
</gene>
<accession>A0A4Z0RYX1</accession>
<dbReference type="AlphaFoldDB" id="A0A4Z0RYX1"/>